<comment type="caution">
    <text evidence="2">The sequence shown here is derived from an EMBL/GenBank/DDBJ whole genome shotgun (WGS) entry which is preliminary data.</text>
</comment>
<gene>
    <name evidence="2" type="ORF">DRW07_16605</name>
</gene>
<keyword evidence="3" id="KW-1185">Reference proteome</keyword>
<dbReference type="RefSeq" id="WP_124029071.1">
    <property type="nucleotide sequence ID" value="NZ_JBHRSN010000013.1"/>
</dbReference>
<dbReference type="Gene3D" id="3.40.190.10">
    <property type="entry name" value="Periplasmic binding protein-like II"/>
    <property type="match status" value="2"/>
</dbReference>
<feature type="chain" id="PRO_5018300408" evidence="1">
    <location>
        <begin position="21"/>
        <end position="305"/>
    </location>
</feature>
<evidence type="ECO:0000313" key="3">
    <source>
        <dbReference type="Proteomes" id="UP000275281"/>
    </source>
</evidence>
<dbReference type="Proteomes" id="UP000275281">
    <property type="component" value="Unassembled WGS sequence"/>
</dbReference>
<reference evidence="2 3" key="1">
    <citation type="submission" date="2018-11" db="EMBL/GenBank/DDBJ databases">
        <authorList>
            <person name="Ye M.-Q."/>
            <person name="Du Z.-J."/>
        </authorList>
    </citation>
    <scope>NUCLEOTIDE SEQUENCE [LARGE SCALE GENOMIC DNA]</scope>
    <source>
        <strain evidence="2 3">U0105</strain>
    </source>
</reference>
<organism evidence="2 3">
    <name type="scientific">Alteromonas sediminis</name>
    <dbReference type="NCBI Taxonomy" id="2259342"/>
    <lineage>
        <taxon>Bacteria</taxon>
        <taxon>Pseudomonadati</taxon>
        <taxon>Pseudomonadota</taxon>
        <taxon>Gammaproteobacteria</taxon>
        <taxon>Alteromonadales</taxon>
        <taxon>Alteromonadaceae</taxon>
        <taxon>Alteromonas/Salinimonas group</taxon>
        <taxon>Alteromonas</taxon>
    </lineage>
</organism>
<keyword evidence="1" id="KW-0732">Signal</keyword>
<dbReference type="AlphaFoldDB" id="A0A3N5XWF1"/>
<dbReference type="EMBL" id="RPOK01000006">
    <property type="protein sequence ID" value="RPJ64942.1"/>
    <property type="molecule type" value="Genomic_DNA"/>
</dbReference>
<dbReference type="OrthoDB" id="245568at2"/>
<evidence type="ECO:0000313" key="2">
    <source>
        <dbReference type="EMBL" id="RPJ64942.1"/>
    </source>
</evidence>
<name>A0A3N5XWF1_9ALTE</name>
<accession>A0A3N5XWF1</accession>
<evidence type="ECO:0000256" key="1">
    <source>
        <dbReference type="SAM" id="SignalP"/>
    </source>
</evidence>
<proteinExistence type="predicted"/>
<protein>
    <submittedName>
        <fullName evidence="2">Amino acid ABC transporter substrate-binding protein</fullName>
    </submittedName>
</protein>
<feature type="signal peptide" evidence="1">
    <location>
        <begin position="1"/>
        <end position="20"/>
    </location>
</feature>
<sequence>MSSAGIFFFLSLTFAFSAYSQTIEVTYPFGKGVTVVGEQQGTVYRFSQGNRNTLRGVTLDWPPYIAQSLCDKGWVFRLAVATVLESGFDLEIVFLPWARAVREAEQGKADFLFPEYFIEETAPSDNFDSKTRRQLLALSLPFPGGPIGLTKKSSNDFVYNGDLLSLQTKLVGVVRGYQNTPAFDKLMDNGILRVTEATDDNHLLRLLLNGRVDVAVGDPLVFDDLYQEIVNGSEPTTLPSITHLTPSLGVKDLYFAFSKQTPDWQATIQLFNQTLLKFTNNSIIERLRAESEEQCQRTTQYQPQP</sequence>
<dbReference type="SUPFAM" id="SSF53850">
    <property type="entry name" value="Periplasmic binding protein-like II"/>
    <property type="match status" value="1"/>
</dbReference>